<feature type="transmembrane region" description="Helical" evidence="7">
    <location>
        <begin position="140"/>
        <end position="159"/>
    </location>
</feature>
<feature type="transmembrane region" description="Helical" evidence="7">
    <location>
        <begin position="166"/>
        <end position="184"/>
    </location>
</feature>
<gene>
    <name evidence="8" type="ORF">BAU18_001587</name>
</gene>
<dbReference type="CDD" id="cd06853">
    <property type="entry name" value="GT_WecA_like"/>
    <property type="match status" value="1"/>
</dbReference>
<comment type="subcellular location">
    <subcellularLocation>
        <location evidence="1">Cell membrane</location>
        <topology evidence="1">Multi-pass membrane protein</topology>
    </subcellularLocation>
</comment>
<name>A0ABV0F1R1_9ENTE</name>
<dbReference type="InterPro" id="IPR000715">
    <property type="entry name" value="Glycosyl_transferase_4"/>
</dbReference>
<feature type="transmembrane region" description="Helical" evidence="7">
    <location>
        <begin position="295"/>
        <end position="314"/>
    </location>
</feature>
<keyword evidence="3" id="KW-0808">Transferase</keyword>
<dbReference type="Proteomes" id="UP001429357">
    <property type="component" value="Unassembled WGS sequence"/>
</dbReference>
<protein>
    <submittedName>
        <fullName evidence="8">Uncharacterized protein</fullName>
    </submittedName>
</protein>
<feature type="transmembrane region" description="Helical" evidence="7">
    <location>
        <begin position="107"/>
        <end position="128"/>
    </location>
</feature>
<feature type="transmembrane region" description="Helical" evidence="7">
    <location>
        <begin position="6"/>
        <end position="28"/>
    </location>
</feature>
<evidence type="ECO:0000313" key="9">
    <source>
        <dbReference type="Proteomes" id="UP001429357"/>
    </source>
</evidence>
<evidence type="ECO:0000313" key="8">
    <source>
        <dbReference type="EMBL" id="MEO1781994.1"/>
    </source>
</evidence>
<evidence type="ECO:0000256" key="7">
    <source>
        <dbReference type="SAM" id="Phobius"/>
    </source>
</evidence>
<keyword evidence="9" id="KW-1185">Reference proteome</keyword>
<keyword evidence="4 7" id="KW-0812">Transmembrane</keyword>
<sequence>MISLNFLATFFLSFISTLLVICYILYFWKNTKKRFLDYPSNRKLHSNPTLLLGGVGIFIGILLSSLFVNILPLKIQIISFLVLCIGLLDDFYKSFPSRGISVLTKTLGISLAIGLTFFSGYRISSITIPFSSNPLMLSNLLSFVFTFLWFFTIMTIINFTDGLDGLAGSIVVIIGFVFLIVALVQDKKDVIPVIISIIGAVSAFLMFNFPNAKIFLGDSGALLLGYYLAFISINSFLKEVTFRTALVPLLAFIVPLVDNLRVIIVRLKSKKKIYEADRNQIHLFLQDRGWSKGKVLLTLIILVIVSGLFSILSIF</sequence>
<evidence type="ECO:0000256" key="5">
    <source>
        <dbReference type="ARBA" id="ARBA00022989"/>
    </source>
</evidence>
<evidence type="ECO:0000256" key="6">
    <source>
        <dbReference type="ARBA" id="ARBA00023136"/>
    </source>
</evidence>
<dbReference type="PANTHER" id="PTHR22926:SF3">
    <property type="entry name" value="UNDECAPRENYL-PHOSPHATE ALPHA-N-ACETYLGLUCOSAMINYL 1-PHOSPHATE TRANSFERASE"/>
    <property type="match status" value="1"/>
</dbReference>
<reference evidence="9" key="1">
    <citation type="submission" date="2016-06" db="EMBL/GenBank/DDBJ databases">
        <title>Four novel species of enterococci isolated from chicken manure.</title>
        <authorList>
            <person name="Van Tyne D."/>
        </authorList>
    </citation>
    <scope>NUCLEOTIDE SEQUENCE [LARGE SCALE GENOMIC DNA]</scope>
    <source>
        <strain evidence="9">JM9A</strain>
    </source>
</reference>
<keyword evidence="5 7" id="KW-1133">Transmembrane helix</keyword>
<accession>A0ABV0F1R1</accession>
<dbReference type="PANTHER" id="PTHR22926">
    <property type="entry name" value="PHOSPHO-N-ACETYLMURAMOYL-PENTAPEPTIDE-TRANSFERASE"/>
    <property type="match status" value="1"/>
</dbReference>
<feature type="transmembrane region" description="Helical" evidence="7">
    <location>
        <begin position="190"/>
        <end position="207"/>
    </location>
</feature>
<feature type="transmembrane region" description="Helical" evidence="7">
    <location>
        <begin position="245"/>
        <end position="264"/>
    </location>
</feature>
<comment type="caution">
    <text evidence="8">The sequence shown here is derived from an EMBL/GenBank/DDBJ whole genome shotgun (WGS) entry which is preliminary data.</text>
</comment>
<dbReference type="EMBL" id="MAEI02000001">
    <property type="protein sequence ID" value="MEO1781994.1"/>
    <property type="molecule type" value="Genomic_DNA"/>
</dbReference>
<keyword evidence="6 7" id="KW-0472">Membrane</keyword>
<reference evidence="8 9" key="2">
    <citation type="submission" date="2024-02" db="EMBL/GenBank/DDBJ databases">
        <title>The Genome Sequence of Enterococcus diestrammenae JM9A.</title>
        <authorList>
            <person name="Earl A."/>
            <person name="Manson A."/>
            <person name="Gilmore M."/>
            <person name="Sanders J."/>
            <person name="Shea T."/>
            <person name="Howe W."/>
            <person name="Livny J."/>
            <person name="Cuomo C."/>
            <person name="Neafsey D."/>
            <person name="Birren B."/>
        </authorList>
    </citation>
    <scope>NUCLEOTIDE SEQUENCE [LARGE SCALE GENOMIC DNA]</scope>
    <source>
        <strain evidence="8 9">JM9A</strain>
    </source>
</reference>
<evidence type="ECO:0000256" key="3">
    <source>
        <dbReference type="ARBA" id="ARBA00022679"/>
    </source>
</evidence>
<organism evidence="8 9">
    <name type="scientific">Enterococcus diestrammenae</name>
    <dbReference type="NCBI Taxonomy" id="1155073"/>
    <lineage>
        <taxon>Bacteria</taxon>
        <taxon>Bacillati</taxon>
        <taxon>Bacillota</taxon>
        <taxon>Bacilli</taxon>
        <taxon>Lactobacillales</taxon>
        <taxon>Enterococcaceae</taxon>
        <taxon>Enterococcus</taxon>
    </lineage>
</organism>
<keyword evidence="2" id="KW-1003">Cell membrane</keyword>
<proteinExistence type="predicted"/>
<feature type="transmembrane region" description="Helical" evidence="7">
    <location>
        <begin position="49"/>
        <end position="71"/>
    </location>
</feature>
<evidence type="ECO:0000256" key="4">
    <source>
        <dbReference type="ARBA" id="ARBA00022692"/>
    </source>
</evidence>
<evidence type="ECO:0000256" key="2">
    <source>
        <dbReference type="ARBA" id="ARBA00022475"/>
    </source>
</evidence>
<evidence type="ECO:0000256" key="1">
    <source>
        <dbReference type="ARBA" id="ARBA00004651"/>
    </source>
</evidence>
<feature type="transmembrane region" description="Helical" evidence="7">
    <location>
        <begin position="214"/>
        <end position="233"/>
    </location>
</feature>
<dbReference type="Pfam" id="PF00953">
    <property type="entry name" value="Glycos_transf_4"/>
    <property type="match status" value="1"/>
</dbReference>